<dbReference type="OrthoDB" id="5296317at2"/>
<dbReference type="Gene3D" id="1.10.150.320">
    <property type="entry name" value="Photosystem II 12 kDa extrinsic protein"/>
    <property type="match status" value="1"/>
</dbReference>
<protein>
    <submittedName>
        <fullName evidence="3">Competence protein ComEA helix-hairpin-helix repeat protein</fullName>
    </submittedName>
</protein>
<dbReference type="SMART" id="SM00278">
    <property type="entry name" value="HhH1"/>
    <property type="match status" value="2"/>
</dbReference>
<keyword evidence="4" id="KW-1185">Reference proteome</keyword>
<dbReference type="InterPro" id="IPR051675">
    <property type="entry name" value="Endo/Exo/Phosphatase_dom_1"/>
</dbReference>
<feature type="signal peptide" evidence="1">
    <location>
        <begin position="1"/>
        <end position="26"/>
    </location>
</feature>
<dbReference type="SUPFAM" id="SSF47781">
    <property type="entry name" value="RuvA domain 2-like"/>
    <property type="match status" value="1"/>
</dbReference>
<gene>
    <name evidence="3" type="ORF">Dthio_PD2293</name>
</gene>
<dbReference type="PANTHER" id="PTHR21180:SF32">
    <property type="entry name" value="ENDONUCLEASE_EXONUCLEASE_PHOSPHATASE FAMILY DOMAIN-CONTAINING PROTEIN 1"/>
    <property type="match status" value="1"/>
</dbReference>
<dbReference type="EMBL" id="ACJN02000002">
    <property type="protein sequence ID" value="EFI34902.1"/>
    <property type="molecule type" value="Genomic_DNA"/>
</dbReference>
<comment type="caution">
    <text evidence="3">The sequence shown here is derived from an EMBL/GenBank/DDBJ whole genome shotgun (WGS) entry which is preliminary data.</text>
</comment>
<evidence type="ECO:0000259" key="2">
    <source>
        <dbReference type="SMART" id="SM00278"/>
    </source>
</evidence>
<dbReference type="GO" id="GO:0003677">
    <property type="term" value="F:DNA binding"/>
    <property type="evidence" value="ECO:0007669"/>
    <property type="project" value="InterPro"/>
</dbReference>
<evidence type="ECO:0000256" key="1">
    <source>
        <dbReference type="SAM" id="SignalP"/>
    </source>
</evidence>
<feature type="domain" description="Helix-hairpin-helix DNA-binding motif class 1" evidence="2">
    <location>
        <begin position="38"/>
        <end position="57"/>
    </location>
</feature>
<evidence type="ECO:0000313" key="3">
    <source>
        <dbReference type="EMBL" id="EFI34902.1"/>
    </source>
</evidence>
<dbReference type="Proteomes" id="UP000005496">
    <property type="component" value="Unassembled WGS sequence"/>
</dbReference>
<feature type="chain" id="PRO_5003088022" evidence="1">
    <location>
        <begin position="27"/>
        <end position="90"/>
    </location>
</feature>
<feature type="domain" description="Helix-hairpin-helix DNA-binding motif class 1" evidence="2">
    <location>
        <begin position="67"/>
        <end position="86"/>
    </location>
</feature>
<evidence type="ECO:0000313" key="4">
    <source>
        <dbReference type="Proteomes" id="UP000005496"/>
    </source>
</evidence>
<proteinExistence type="predicted"/>
<dbReference type="AlphaFoldDB" id="D6SQ76"/>
<sequence>MIKFSLKVVILFFALTLFLTPASSMAGDHININTADQQELESLQGIGPALSERIVEHRERFPFEEKEDIKQVSGIGESIYENIKDVIVVD</sequence>
<reference evidence="3" key="1">
    <citation type="submission" date="2010-05" db="EMBL/GenBank/DDBJ databases">
        <title>The draft genome of Desulfonatronospira thiodismutans ASO3-1.</title>
        <authorList>
            <consortium name="US DOE Joint Genome Institute (JGI-PGF)"/>
            <person name="Lucas S."/>
            <person name="Copeland A."/>
            <person name="Lapidus A."/>
            <person name="Cheng J.-F."/>
            <person name="Bruce D."/>
            <person name="Goodwin L."/>
            <person name="Pitluck S."/>
            <person name="Chertkov O."/>
            <person name="Brettin T."/>
            <person name="Detter J.C."/>
            <person name="Han C."/>
            <person name="Land M.L."/>
            <person name="Hauser L."/>
            <person name="Kyrpides N."/>
            <person name="Mikhailova N."/>
            <person name="Muyzer G."/>
            <person name="Woyke T."/>
        </authorList>
    </citation>
    <scope>NUCLEOTIDE SEQUENCE [LARGE SCALE GENOMIC DNA]</scope>
    <source>
        <strain evidence="3">ASO3-1</strain>
    </source>
</reference>
<dbReference type="eggNOG" id="COG1555">
    <property type="taxonomic scope" value="Bacteria"/>
</dbReference>
<dbReference type="GO" id="GO:0015627">
    <property type="term" value="C:type II protein secretion system complex"/>
    <property type="evidence" value="ECO:0007669"/>
    <property type="project" value="TreeGrafter"/>
</dbReference>
<dbReference type="GO" id="GO:0006281">
    <property type="term" value="P:DNA repair"/>
    <property type="evidence" value="ECO:0007669"/>
    <property type="project" value="InterPro"/>
</dbReference>
<dbReference type="InterPro" id="IPR004509">
    <property type="entry name" value="Competence_ComEA_HhH"/>
</dbReference>
<dbReference type="InterPro" id="IPR010994">
    <property type="entry name" value="RuvA_2-like"/>
</dbReference>
<keyword evidence="1" id="KW-0732">Signal</keyword>
<name>D6SQ76_9BACT</name>
<accession>D6SQ76</accession>
<organism evidence="3 4">
    <name type="scientific">Desulfonatronospira thiodismutans ASO3-1</name>
    <dbReference type="NCBI Taxonomy" id="555779"/>
    <lineage>
        <taxon>Bacteria</taxon>
        <taxon>Pseudomonadati</taxon>
        <taxon>Thermodesulfobacteriota</taxon>
        <taxon>Desulfovibrionia</taxon>
        <taxon>Desulfovibrionales</taxon>
        <taxon>Desulfonatronovibrionaceae</taxon>
        <taxon>Desulfonatronospira</taxon>
    </lineage>
</organism>
<dbReference type="InterPro" id="IPR003583">
    <property type="entry name" value="Hlx-hairpin-Hlx_DNA-bd_motif"/>
</dbReference>
<dbReference type="PANTHER" id="PTHR21180">
    <property type="entry name" value="ENDONUCLEASE/EXONUCLEASE/PHOSPHATASE FAMILY DOMAIN-CONTAINING PROTEIN 1"/>
    <property type="match status" value="1"/>
</dbReference>
<dbReference type="NCBIfam" id="TIGR00426">
    <property type="entry name" value="competence protein ComEA helix-hairpin-helix repeat region"/>
    <property type="match status" value="1"/>
</dbReference>
<dbReference type="GO" id="GO:0015628">
    <property type="term" value="P:protein secretion by the type II secretion system"/>
    <property type="evidence" value="ECO:0007669"/>
    <property type="project" value="TreeGrafter"/>
</dbReference>
<dbReference type="RefSeq" id="WP_008870216.1">
    <property type="nucleotide sequence ID" value="NZ_ACJN02000002.1"/>
</dbReference>
<dbReference type="Pfam" id="PF12836">
    <property type="entry name" value="HHH_3"/>
    <property type="match status" value="1"/>
</dbReference>